<dbReference type="InterPro" id="IPR018171">
    <property type="entry name" value="Pept_tRNA_hydro_CS"/>
</dbReference>
<reference evidence="10 11" key="1">
    <citation type="journal article" date="2016" name="Nat. Commun.">
        <title>Thousands of microbial genomes shed light on interconnected biogeochemical processes in an aquifer system.</title>
        <authorList>
            <person name="Anantharaman K."/>
            <person name="Brown C.T."/>
            <person name="Hug L.A."/>
            <person name="Sharon I."/>
            <person name="Castelle C.J."/>
            <person name="Probst A.J."/>
            <person name="Thomas B.C."/>
            <person name="Singh A."/>
            <person name="Wilkins M.J."/>
            <person name="Karaoz U."/>
            <person name="Brodie E.L."/>
            <person name="Williams K.H."/>
            <person name="Hubbard S.S."/>
            <person name="Banfield J.F."/>
        </authorList>
    </citation>
    <scope>NUCLEOTIDE SEQUENCE [LARGE SCALE GENOMIC DNA]</scope>
</reference>
<feature type="binding site" evidence="7">
    <location>
        <position position="14"/>
    </location>
    <ligand>
        <name>tRNA</name>
        <dbReference type="ChEBI" id="CHEBI:17843"/>
    </ligand>
</feature>
<feature type="active site" description="Proton acceptor" evidence="7">
    <location>
        <position position="19"/>
    </location>
</feature>
<evidence type="ECO:0000313" key="10">
    <source>
        <dbReference type="EMBL" id="OGZ71357.1"/>
    </source>
</evidence>
<evidence type="ECO:0000313" key="11">
    <source>
        <dbReference type="Proteomes" id="UP000176308"/>
    </source>
</evidence>
<dbReference type="EC" id="3.1.1.29" evidence="1 7"/>
<evidence type="ECO:0000256" key="7">
    <source>
        <dbReference type="HAMAP-Rule" id="MF_00083"/>
    </source>
</evidence>
<evidence type="ECO:0000256" key="1">
    <source>
        <dbReference type="ARBA" id="ARBA00013260"/>
    </source>
</evidence>
<dbReference type="GO" id="GO:0005737">
    <property type="term" value="C:cytoplasm"/>
    <property type="evidence" value="ECO:0007669"/>
    <property type="project" value="UniProtKB-SubCell"/>
</dbReference>
<gene>
    <name evidence="7" type="primary">pth</name>
    <name evidence="10" type="ORF">A2904_00945</name>
</gene>
<evidence type="ECO:0000256" key="5">
    <source>
        <dbReference type="ARBA" id="ARBA00038063"/>
    </source>
</evidence>
<comment type="similarity">
    <text evidence="5 7 9">Belongs to the PTH family.</text>
</comment>
<dbReference type="FunFam" id="3.40.50.1470:FF:000001">
    <property type="entry name" value="Peptidyl-tRNA hydrolase"/>
    <property type="match status" value="1"/>
</dbReference>
<keyword evidence="3 7" id="KW-0378">Hydrolase</keyword>
<feature type="binding site" evidence="7">
    <location>
        <position position="66"/>
    </location>
    <ligand>
        <name>tRNA</name>
        <dbReference type="ChEBI" id="CHEBI:17843"/>
    </ligand>
</feature>
<dbReference type="GO" id="GO:0004045">
    <property type="term" value="F:peptidyl-tRNA hydrolase activity"/>
    <property type="evidence" value="ECO:0007669"/>
    <property type="project" value="UniProtKB-UniRule"/>
</dbReference>
<sequence length="187" mass="21162">MTIIIGLGNPGKKFEKTRHNVGFLVLDKFKEKNNFPDFEFSKKSNALLSENILNNEKVILVKPQTFMNDSGKAVKKIIEPYTLHPKPLIIVVHDDIDLPVGKIKIVKERGSAGHKGVESIIKNIGNNDLIRIRIGIAPQSEIKTKKIVLKKFSKKEQETMNEVNKKTVEALDFLLQNGLEKAMNEYN</sequence>
<comment type="caution">
    <text evidence="10">The sequence shown here is derived from an EMBL/GenBank/DDBJ whole genome shotgun (WGS) entry which is preliminary data.</text>
</comment>
<dbReference type="GO" id="GO:0000049">
    <property type="term" value="F:tRNA binding"/>
    <property type="evidence" value="ECO:0007669"/>
    <property type="project" value="UniProtKB-UniRule"/>
</dbReference>
<dbReference type="Proteomes" id="UP000176308">
    <property type="component" value="Unassembled WGS sequence"/>
</dbReference>
<dbReference type="EMBL" id="MHOX01000006">
    <property type="protein sequence ID" value="OGZ71357.1"/>
    <property type="molecule type" value="Genomic_DNA"/>
</dbReference>
<evidence type="ECO:0000256" key="2">
    <source>
        <dbReference type="ARBA" id="ARBA00022555"/>
    </source>
</evidence>
<dbReference type="PANTHER" id="PTHR17224">
    <property type="entry name" value="PEPTIDYL-TRNA HYDROLASE"/>
    <property type="match status" value="1"/>
</dbReference>
<dbReference type="NCBIfam" id="TIGR00447">
    <property type="entry name" value="pth"/>
    <property type="match status" value="1"/>
</dbReference>
<dbReference type="InterPro" id="IPR001328">
    <property type="entry name" value="Pept_tRNA_hydro"/>
</dbReference>
<dbReference type="CDD" id="cd00462">
    <property type="entry name" value="PTH"/>
    <property type="match status" value="1"/>
</dbReference>
<dbReference type="InterPro" id="IPR036416">
    <property type="entry name" value="Pept_tRNA_hydro_sf"/>
</dbReference>
<keyword evidence="7" id="KW-0963">Cytoplasm</keyword>
<comment type="function">
    <text evidence="7">Catalyzes the release of premature peptidyl moieties from peptidyl-tRNA molecules trapped in stalled 50S ribosomal subunits, and thus maintains levels of free tRNAs and 50S ribosomes.</text>
</comment>
<dbReference type="AlphaFoldDB" id="A0A1G2I9R9"/>
<evidence type="ECO:0000256" key="6">
    <source>
        <dbReference type="ARBA" id="ARBA00050038"/>
    </source>
</evidence>
<comment type="catalytic activity">
    <reaction evidence="7 8">
        <text>an N-acyl-L-alpha-aminoacyl-tRNA + H2O = an N-acyl-L-amino acid + a tRNA + H(+)</text>
        <dbReference type="Rhea" id="RHEA:54448"/>
        <dbReference type="Rhea" id="RHEA-COMP:10123"/>
        <dbReference type="Rhea" id="RHEA-COMP:13883"/>
        <dbReference type="ChEBI" id="CHEBI:15377"/>
        <dbReference type="ChEBI" id="CHEBI:15378"/>
        <dbReference type="ChEBI" id="CHEBI:59874"/>
        <dbReference type="ChEBI" id="CHEBI:78442"/>
        <dbReference type="ChEBI" id="CHEBI:138191"/>
        <dbReference type="EC" id="3.1.1.29"/>
    </reaction>
</comment>
<dbReference type="PANTHER" id="PTHR17224:SF1">
    <property type="entry name" value="PEPTIDYL-TRNA HYDROLASE"/>
    <property type="match status" value="1"/>
</dbReference>
<comment type="function">
    <text evidence="7">Hydrolyzes ribosome-free peptidyl-tRNAs (with 1 or more amino acids incorporated), which drop off the ribosome during protein synthesis, or as a result of ribosome stalling.</text>
</comment>
<dbReference type="GO" id="GO:0006515">
    <property type="term" value="P:protein quality control for misfolded or incompletely synthesized proteins"/>
    <property type="evidence" value="ECO:0007669"/>
    <property type="project" value="UniProtKB-UniRule"/>
</dbReference>
<comment type="subcellular location">
    <subcellularLocation>
        <location evidence="7">Cytoplasm</location>
    </subcellularLocation>
</comment>
<name>A0A1G2I9R9_9BACT</name>
<dbReference type="Pfam" id="PF01195">
    <property type="entry name" value="Pept_tRNA_hydro"/>
    <property type="match status" value="1"/>
</dbReference>
<feature type="site" description="Stabilizes the basic form of H active site to accept a proton" evidence="7">
    <location>
        <position position="94"/>
    </location>
</feature>
<keyword evidence="4 7" id="KW-0694">RNA-binding</keyword>
<comment type="subunit">
    <text evidence="7">Monomer.</text>
</comment>
<feature type="site" description="Discriminates between blocked and unblocked aminoacyl-tRNA" evidence="7">
    <location>
        <position position="9"/>
    </location>
</feature>
<dbReference type="HAMAP" id="MF_00083">
    <property type="entry name" value="Pept_tRNA_hydro_bact"/>
    <property type="match status" value="1"/>
</dbReference>
<proteinExistence type="inferred from homology"/>
<evidence type="ECO:0000256" key="8">
    <source>
        <dbReference type="RuleBase" id="RU000673"/>
    </source>
</evidence>
<organism evidence="10 11">
    <name type="scientific">Candidatus Staskawiczbacteria bacterium RIFCSPLOWO2_01_FULL_33_9</name>
    <dbReference type="NCBI Taxonomy" id="1802211"/>
    <lineage>
        <taxon>Bacteria</taxon>
        <taxon>Candidatus Staskawicziibacteriota</taxon>
    </lineage>
</organism>
<dbReference type="PROSITE" id="PS01195">
    <property type="entry name" value="PEPT_TRNA_HYDROL_1"/>
    <property type="match status" value="1"/>
</dbReference>
<dbReference type="SUPFAM" id="SSF53178">
    <property type="entry name" value="Peptidyl-tRNA hydrolase-like"/>
    <property type="match status" value="1"/>
</dbReference>
<evidence type="ECO:0000256" key="9">
    <source>
        <dbReference type="RuleBase" id="RU004320"/>
    </source>
</evidence>
<accession>A0A1G2I9R9</accession>
<evidence type="ECO:0000256" key="3">
    <source>
        <dbReference type="ARBA" id="ARBA00022801"/>
    </source>
</evidence>
<evidence type="ECO:0000256" key="4">
    <source>
        <dbReference type="ARBA" id="ARBA00022884"/>
    </source>
</evidence>
<dbReference type="GO" id="GO:0072344">
    <property type="term" value="P:rescue of stalled ribosome"/>
    <property type="evidence" value="ECO:0007669"/>
    <property type="project" value="UniProtKB-UniRule"/>
</dbReference>
<keyword evidence="2 7" id="KW-0820">tRNA-binding</keyword>
<protein>
    <recommendedName>
        <fullName evidence="6 7">Peptidyl-tRNA hydrolase</fullName>
        <shortName evidence="7">Pth</shortName>
        <ecNumber evidence="1 7">3.1.1.29</ecNumber>
    </recommendedName>
</protein>
<feature type="binding site" evidence="7">
    <location>
        <position position="68"/>
    </location>
    <ligand>
        <name>tRNA</name>
        <dbReference type="ChEBI" id="CHEBI:17843"/>
    </ligand>
</feature>
<dbReference type="Gene3D" id="3.40.50.1470">
    <property type="entry name" value="Peptidyl-tRNA hydrolase"/>
    <property type="match status" value="1"/>
</dbReference>
<comment type="caution">
    <text evidence="7">Lacks conserved residue(s) required for the propagation of feature annotation.</text>
</comment>